<reference evidence="2" key="1">
    <citation type="submission" date="2022-05" db="EMBL/GenBank/DDBJ databases">
        <title>The Musa troglodytarum L. genome provides insights into the mechanism of non-climacteric behaviour and enrichment of carotenoids.</title>
        <authorList>
            <person name="Wang J."/>
        </authorList>
    </citation>
    <scope>NUCLEOTIDE SEQUENCE</scope>
    <source>
        <tissue evidence="2">Leaf</tissue>
    </source>
</reference>
<feature type="region of interest" description="Disordered" evidence="1">
    <location>
        <begin position="165"/>
        <end position="196"/>
    </location>
</feature>
<dbReference type="EMBL" id="CP097507">
    <property type="protein sequence ID" value="URE00462.1"/>
    <property type="molecule type" value="Genomic_DNA"/>
</dbReference>
<gene>
    <name evidence="2" type="ORF">MUK42_20945</name>
</gene>
<evidence type="ECO:0000313" key="3">
    <source>
        <dbReference type="Proteomes" id="UP001055439"/>
    </source>
</evidence>
<organism evidence="2 3">
    <name type="scientific">Musa troglodytarum</name>
    <name type="common">fe'i banana</name>
    <dbReference type="NCBI Taxonomy" id="320322"/>
    <lineage>
        <taxon>Eukaryota</taxon>
        <taxon>Viridiplantae</taxon>
        <taxon>Streptophyta</taxon>
        <taxon>Embryophyta</taxon>
        <taxon>Tracheophyta</taxon>
        <taxon>Spermatophyta</taxon>
        <taxon>Magnoliopsida</taxon>
        <taxon>Liliopsida</taxon>
        <taxon>Zingiberales</taxon>
        <taxon>Musaceae</taxon>
        <taxon>Musa</taxon>
    </lineage>
</organism>
<protein>
    <submittedName>
        <fullName evidence="2">Uncharacterized protein</fullName>
    </submittedName>
</protein>
<dbReference type="Proteomes" id="UP001055439">
    <property type="component" value="Chromosome 5"/>
</dbReference>
<evidence type="ECO:0000313" key="2">
    <source>
        <dbReference type="EMBL" id="URE00462.1"/>
    </source>
</evidence>
<name>A0A9E7FU79_9LILI</name>
<accession>A0A9E7FU79</accession>
<proteinExistence type="predicted"/>
<dbReference type="AlphaFoldDB" id="A0A9E7FU79"/>
<keyword evidence="3" id="KW-1185">Reference proteome</keyword>
<evidence type="ECO:0000256" key="1">
    <source>
        <dbReference type="SAM" id="MobiDB-lite"/>
    </source>
</evidence>
<feature type="compositionally biased region" description="Basic and acidic residues" evidence="1">
    <location>
        <begin position="1"/>
        <end position="12"/>
    </location>
</feature>
<sequence length="219" mass="23718">MTQASGRDEARRGSSTTTNRRRVGVFNLQGQLKLTQLELNRNFTNGSTQPRETLFPPRDAGLLLAVTASSFTYGHSSSPLPPLMFAAPPCGHSSSHPRAAIEHWRPLLSFPSRYLSPSTVAAPSTLLDTPLPPPCFSPPPPSPFLLLSLLLRHCPQRCVPDNPLPLPSPVLLSPPRRRLPPHPRSPPPFSSSSSAVAPNVLPSPSSSFVLLRPLVLCRN</sequence>
<feature type="region of interest" description="Disordered" evidence="1">
    <location>
        <begin position="1"/>
        <end position="22"/>
    </location>
</feature>